<feature type="compositionally biased region" description="Pro residues" evidence="1">
    <location>
        <begin position="28"/>
        <end position="38"/>
    </location>
</feature>
<feature type="region of interest" description="Disordered" evidence="1">
    <location>
        <begin position="1"/>
        <end position="49"/>
    </location>
</feature>
<sequence>MAPPGGCHSSRHTLPKPPHAAAVEGRAPPSPLMPPPAAGPHRLHLPPPPVASRLPSCAAACRLGSAAPIERGE</sequence>
<reference evidence="2 3" key="3">
    <citation type="journal article" date="2013" name="Rice">
        <title>Improvement of the Oryza sativa Nipponbare reference genome using next generation sequence and optical map data.</title>
        <authorList>
            <person name="Kawahara Y."/>
            <person name="de la Bastide M."/>
            <person name="Hamilton J.P."/>
            <person name="Kanamori H."/>
            <person name="McCombie W.R."/>
            <person name="Ouyang S."/>
            <person name="Schwartz D.C."/>
            <person name="Tanaka T."/>
            <person name="Wu J."/>
            <person name="Zhou S."/>
            <person name="Childs K.L."/>
            <person name="Davidson R.M."/>
            <person name="Lin H."/>
            <person name="Quesada-Ocampo L."/>
            <person name="Vaillancourt B."/>
            <person name="Sakai H."/>
            <person name="Lee S.S."/>
            <person name="Kim J."/>
            <person name="Numa H."/>
            <person name="Itoh T."/>
            <person name="Buell C.R."/>
            <person name="Matsumoto T."/>
        </authorList>
    </citation>
    <scope>NUCLEOTIDE SEQUENCE [LARGE SCALE GENOMIC DNA]</scope>
    <source>
        <strain evidence="3">cv. Nipponbare</strain>
    </source>
</reference>
<dbReference type="InParanoid" id="A0A0P0YA08"/>
<dbReference type="PaxDb" id="39947-A0A0P0YA08"/>
<reference evidence="2 3" key="2">
    <citation type="journal article" date="2013" name="Plant Cell Physiol.">
        <title>Rice Annotation Project Database (RAP-DB): an integrative and interactive database for rice genomics.</title>
        <authorList>
            <person name="Sakai H."/>
            <person name="Lee S.S."/>
            <person name="Tanaka T."/>
            <person name="Numa H."/>
            <person name="Kim J."/>
            <person name="Kawahara Y."/>
            <person name="Wakimoto H."/>
            <person name="Yang C.C."/>
            <person name="Iwamoto M."/>
            <person name="Abe T."/>
            <person name="Yamada Y."/>
            <person name="Muto A."/>
            <person name="Inokuchi H."/>
            <person name="Ikemura T."/>
            <person name="Matsumoto T."/>
            <person name="Sasaki T."/>
            <person name="Itoh T."/>
        </authorList>
    </citation>
    <scope>NUCLEOTIDE SEQUENCE [LARGE SCALE GENOMIC DNA]</scope>
    <source>
        <strain evidence="3">cv. Nipponbare</strain>
    </source>
</reference>
<evidence type="ECO:0000256" key="1">
    <source>
        <dbReference type="SAM" id="MobiDB-lite"/>
    </source>
</evidence>
<organism evidence="2 3">
    <name type="scientific">Oryza sativa subsp. japonica</name>
    <name type="common">Rice</name>
    <dbReference type="NCBI Taxonomy" id="39947"/>
    <lineage>
        <taxon>Eukaryota</taxon>
        <taxon>Viridiplantae</taxon>
        <taxon>Streptophyta</taxon>
        <taxon>Embryophyta</taxon>
        <taxon>Tracheophyta</taxon>
        <taxon>Spermatophyta</taxon>
        <taxon>Magnoliopsida</taxon>
        <taxon>Liliopsida</taxon>
        <taxon>Poales</taxon>
        <taxon>Poaceae</taxon>
        <taxon>BOP clade</taxon>
        <taxon>Oryzoideae</taxon>
        <taxon>Oryzeae</taxon>
        <taxon>Oryzinae</taxon>
        <taxon>Oryza</taxon>
        <taxon>Oryza sativa</taxon>
    </lineage>
</organism>
<evidence type="ECO:0000313" key="3">
    <source>
        <dbReference type="Proteomes" id="UP000059680"/>
    </source>
</evidence>
<gene>
    <name evidence="2" type="ordered locus">Os12g0466266</name>
    <name evidence="2" type="ORF">OSNPB_120466266</name>
</gene>
<dbReference type="Proteomes" id="UP000059680">
    <property type="component" value="Chromosome 12"/>
</dbReference>
<keyword evidence="3" id="KW-1185">Reference proteome</keyword>
<proteinExistence type="predicted"/>
<dbReference type="AlphaFoldDB" id="A0A0P0YA08"/>
<reference evidence="3" key="1">
    <citation type="journal article" date="2005" name="Nature">
        <title>The map-based sequence of the rice genome.</title>
        <authorList>
            <consortium name="International rice genome sequencing project (IRGSP)"/>
            <person name="Matsumoto T."/>
            <person name="Wu J."/>
            <person name="Kanamori H."/>
            <person name="Katayose Y."/>
            <person name="Fujisawa M."/>
            <person name="Namiki N."/>
            <person name="Mizuno H."/>
            <person name="Yamamoto K."/>
            <person name="Antonio B.A."/>
            <person name="Baba T."/>
            <person name="Sakata K."/>
            <person name="Nagamura Y."/>
            <person name="Aoki H."/>
            <person name="Arikawa K."/>
            <person name="Arita K."/>
            <person name="Bito T."/>
            <person name="Chiden Y."/>
            <person name="Fujitsuka N."/>
            <person name="Fukunaka R."/>
            <person name="Hamada M."/>
            <person name="Harada C."/>
            <person name="Hayashi A."/>
            <person name="Hijishita S."/>
            <person name="Honda M."/>
            <person name="Hosokawa S."/>
            <person name="Ichikawa Y."/>
            <person name="Idonuma A."/>
            <person name="Iijima M."/>
            <person name="Ikeda M."/>
            <person name="Ikeno M."/>
            <person name="Ito K."/>
            <person name="Ito S."/>
            <person name="Ito T."/>
            <person name="Ito Y."/>
            <person name="Ito Y."/>
            <person name="Iwabuchi A."/>
            <person name="Kamiya K."/>
            <person name="Karasawa W."/>
            <person name="Kurita K."/>
            <person name="Katagiri S."/>
            <person name="Kikuta A."/>
            <person name="Kobayashi H."/>
            <person name="Kobayashi N."/>
            <person name="Machita K."/>
            <person name="Maehara T."/>
            <person name="Masukawa M."/>
            <person name="Mizubayashi T."/>
            <person name="Mukai Y."/>
            <person name="Nagasaki H."/>
            <person name="Nagata Y."/>
            <person name="Naito S."/>
            <person name="Nakashima M."/>
            <person name="Nakama Y."/>
            <person name="Nakamichi Y."/>
            <person name="Nakamura M."/>
            <person name="Meguro A."/>
            <person name="Negishi M."/>
            <person name="Ohta I."/>
            <person name="Ohta T."/>
            <person name="Okamoto M."/>
            <person name="Ono N."/>
            <person name="Saji S."/>
            <person name="Sakaguchi M."/>
            <person name="Sakai K."/>
            <person name="Shibata M."/>
            <person name="Shimokawa T."/>
            <person name="Song J."/>
            <person name="Takazaki Y."/>
            <person name="Terasawa K."/>
            <person name="Tsugane M."/>
            <person name="Tsuji K."/>
            <person name="Ueda S."/>
            <person name="Waki K."/>
            <person name="Yamagata H."/>
            <person name="Yamamoto M."/>
            <person name="Yamamoto S."/>
            <person name="Yamane H."/>
            <person name="Yoshiki S."/>
            <person name="Yoshihara R."/>
            <person name="Yukawa K."/>
            <person name="Zhong H."/>
            <person name="Yano M."/>
            <person name="Yuan Q."/>
            <person name="Ouyang S."/>
            <person name="Liu J."/>
            <person name="Jones K.M."/>
            <person name="Gansberger K."/>
            <person name="Moffat K."/>
            <person name="Hill J."/>
            <person name="Bera J."/>
            <person name="Fadrosh D."/>
            <person name="Jin S."/>
            <person name="Johri S."/>
            <person name="Kim M."/>
            <person name="Overton L."/>
            <person name="Reardon M."/>
            <person name="Tsitrin T."/>
            <person name="Vuong H."/>
            <person name="Weaver B."/>
            <person name="Ciecko A."/>
            <person name="Tallon L."/>
            <person name="Jackson J."/>
            <person name="Pai G."/>
            <person name="Aken S.V."/>
            <person name="Utterback T."/>
            <person name="Reidmuller S."/>
            <person name="Feldblyum T."/>
            <person name="Hsiao J."/>
            <person name="Zismann V."/>
            <person name="Iobst S."/>
            <person name="de Vazeille A.R."/>
            <person name="Buell C.R."/>
            <person name="Ying K."/>
            <person name="Li Y."/>
            <person name="Lu T."/>
            <person name="Huang Y."/>
            <person name="Zhao Q."/>
            <person name="Feng Q."/>
            <person name="Zhang L."/>
            <person name="Zhu J."/>
            <person name="Weng Q."/>
            <person name="Mu J."/>
            <person name="Lu Y."/>
            <person name="Fan D."/>
            <person name="Liu Y."/>
            <person name="Guan J."/>
            <person name="Zhang Y."/>
            <person name="Yu S."/>
            <person name="Liu X."/>
            <person name="Zhang Y."/>
            <person name="Hong G."/>
            <person name="Han B."/>
            <person name="Choisne N."/>
            <person name="Demange N."/>
            <person name="Orjeda G."/>
            <person name="Samain S."/>
            <person name="Cattolico L."/>
            <person name="Pelletier E."/>
            <person name="Couloux A."/>
            <person name="Segurens B."/>
            <person name="Wincker P."/>
            <person name="D'Hont A."/>
            <person name="Scarpelli C."/>
            <person name="Weissenbach J."/>
            <person name="Salanoubat M."/>
            <person name="Quetier F."/>
            <person name="Yu Y."/>
            <person name="Kim H.R."/>
            <person name="Rambo T."/>
            <person name="Currie J."/>
            <person name="Collura K."/>
            <person name="Luo M."/>
            <person name="Yang T."/>
            <person name="Ammiraju J.S.S."/>
            <person name="Engler F."/>
            <person name="Soderlund C."/>
            <person name="Wing R.A."/>
            <person name="Palmer L.E."/>
            <person name="de la Bastide M."/>
            <person name="Spiegel L."/>
            <person name="Nascimento L."/>
            <person name="Zutavern T."/>
            <person name="O'Shaughnessy A."/>
            <person name="Dike S."/>
            <person name="Dedhia N."/>
            <person name="Preston R."/>
            <person name="Balija V."/>
            <person name="McCombie W.R."/>
            <person name="Chow T."/>
            <person name="Chen H."/>
            <person name="Chung M."/>
            <person name="Chen C."/>
            <person name="Shaw J."/>
            <person name="Wu H."/>
            <person name="Hsiao K."/>
            <person name="Chao Y."/>
            <person name="Chu M."/>
            <person name="Cheng C."/>
            <person name="Hour A."/>
            <person name="Lee P."/>
            <person name="Lin S."/>
            <person name="Lin Y."/>
            <person name="Liou J."/>
            <person name="Liu S."/>
            <person name="Hsing Y."/>
            <person name="Raghuvanshi S."/>
            <person name="Mohanty A."/>
            <person name="Bharti A.K."/>
            <person name="Gaur A."/>
            <person name="Gupta V."/>
            <person name="Kumar D."/>
            <person name="Ravi V."/>
            <person name="Vij S."/>
            <person name="Kapur A."/>
            <person name="Khurana P."/>
            <person name="Khurana P."/>
            <person name="Khurana J.P."/>
            <person name="Tyagi A.K."/>
            <person name="Gaikwad K."/>
            <person name="Singh A."/>
            <person name="Dalal V."/>
            <person name="Srivastava S."/>
            <person name="Dixit A."/>
            <person name="Pal A.K."/>
            <person name="Ghazi I.A."/>
            <person name="Yadav M."/>
            <person name="Pandit A."/>
            <person name="Bhargava A."/>
            <person name="Sureshbabu K."/>
            <person name="Batra K."/>
            <person name="Sharma T.R."/>
            <person name="Mohapatra T."/>
            <person name="Singh N.K."/>
            <person name="Messing J."/>
            <person name="Nelson A.B."/>
            <person name="Fuks G."/>
            <person name="Kavchok S."/>
            <person name="Keizer G."/>
            <person name="Linton E."/>
            <person name="Llaca V."/>
            <person name="Song R."/>
            <person name="Tanyolac B."/>
            <person name="Young S."/>
            <person name="Ho-Il K."/>
            <person name="Hahn J.H."/>
            <person name="Sangsakoo G."/>
            <person name="Vanavichit A."/>
            <person name="de Mattos Luiz.A.T."/>
            <person name="Zimmer P.D."/>
            <person name="Malone G."/>
            <person name="Dellagostin O."/>
            <person name="de Oliveira A.C."/>
            <person name="Bevan M."/>
            <person name="Bancroft I."/>
            <person name="Minx P."/>
            <person name="Cordum H."/>
            <person name="Wilson R."/>
            <person name="Cheng Z."/>
            <person name="Jin W."/>
            <person name="Jiang J."/>
            <person name="Leong S.A."/>
            <person name="Iwama H."/>
            <person name="Gojobori T."/>
            <person name="Itoh T."/>
            <person name="Niimura Y."/>
            <person name="Fujii Y."/>
            <person name="Habara T."/>
            <person name="Sakai H."/>
            <person name="Sato Y."/>
            <person name="Wilson G."/>
            <person name="Kumar K."/>
            <person name="McCouch S."/>
            <person name="Juretic N."/>
            <person name="Hoen D."/>
            <person name="Wright S."/>
            <person name="Bruskiewich R."/>
            <person name="Bureau T."/>
            <person name="Miyao A."/>
            <person name="Hirochika H."/>
            <person name="Nishikawa T."/>
            <person name="Kadowaki K."/>
            <person name="Sugiura M."/>
            <person name="Burr B."/>
            <person name="Sasaki T."/>
        </authorList>
    </citation>
    <scope>NUCLEOTIDE SEQUENCE [LARGE SCALE GENOMIC DNA]</scope>
    <source>
        <strain evidence="3">cv. Nipponbare</strain>
    </source>
</reference>
<dbReference type="EMBL" id="AP014968">
    <property type="protein sequence ID" value="BAT17073.1"/>
    <property type="molecule type" value="Genomic_DNA"/>
</dbReference>
<name>A0A0P0YA08_ORYSJ</name>
<evidence type="ECO:0000313" key="2">
    <source>
        <dbReference type="EMBL" id="BAT17073.1"/>
    </source>
</evidence>
<accession>A0A0P0YA08</accession>
<protein>
    <submittedName>
        <fullName evidence="2">Os12g0466266 protein</fullName>
    </submittedName>
</protein>